<sequence length="127" mass="14228">MSKLSIFIILKAILIVLIAVRVDSNKSTNDVNPCMCLTTMEWMPVCGTDGITYDSKGSLECINECSNTNVEVQYVGKSVFNEASDKSLYSTVIDVFRGEKYCKLWLAVYDFHILDETSDELYSIGSQ</sequence>
<organism evidence="3 4">
    <name type="scientific">Ceratosolen solmsi marchali</name>
    <dbReference type="NCBI Taxonomy" id="326594"/>
    <lineage>
        <taxon>Eukaryota</taxon>
        <taxon>Metazoa</taxon>
        <taxon>Ecdysozoa</taxon>
        <taxon>Arthropoda</taxon>
        <taxon>Hexapoda</taxon>
        <taxon>Insecta</taxon>
        <taxon>Pterygota</taxon>
        <taxon>Neoptera</taxon>
        <taxon>Endopterygota</taxon>
        <taxon>Hymenoptera</taxon>
        <taxon>Apocrita</taxon>
        <taxon>Proctotrupomorpha</taxon>
        <taxon>Chalcidoidea</taxon>
        <taxon>Agaonidae</taxon>
        <taxon>Agaoninae</taxon>
        <taxon>Ceratosolen</taxon>
    </lineage>
</organism>
<proteinExistence type="predicted"/>
<evidence type="ECO:0000259" key="2">
    <source>
        <dbReference type="PROSITE" id="PS51465"/>
    </source>
</evidence>
<evidence type="ECO:0000313" key="4">
    <source>
        <dbReference type="RefSeq" id="XP_011502278.1"/>
    </source>
</evidence>
<feature type="signal peptide" evidence="1">
    <location>
        <begin position="1"/>
        <end position="24"/>
    </location>
</feature>
<dbReference type="RefSeq" id="XP_011502278.1">
    <property type="nucleotide sequence ID" value="XM_011503976.1"/>
</dbReference>
<dbReference type="InterPro" id="IPR002350">
    <property type="entry name" value="Kazal_dom"/>
</dbReference>
<dbReference type="GeneID" id="105365743"/>
<protein>
    <submittedName>
        <fullName evidence="4">Uncharacterized protein LOC105365743</fullName>
    </submittedName>
</protein>
<dbReference type="Pfam" id="PF07648">
    <property type="entry name" value="Kazal_2"/>
    <property type="match status" value="1"/>
</dbReference>
<evidence type="ECO:0000313" key="3">
    <source>
        <dbReference type="Proteomes" id="UP000695007"/>
    </source>
</evidence>
<dbReference type="SMART" id="SM00280">
    <property type="entry name" value="KAZAL"/>
    <property type="match status" value="1"/>
</dbReference>
<keyword evidence="1" id="KW-0732">Signal</keyword>
<dbReference type="SUPFAM" id="SSF100895">
    <property type="entry name" value="Kazal-type serine protease inhibitors"/>
    <property type="match status" value="1"/>
</dbReference>
<name>A0AAJ6YQC6_9HYME</name>
<gene>
    <name evidence="4" type="primary">LOC105365743</name>
</gene>
<dbReference type="PROSITE" id="PS51465">
    <property type="entry name" value="KAZAL_2"/>
    <property type="match status" value="1"/>
</dbReference>
<feature type="chain" id="PRO_5042474727" evidence="1">
    <location>
        <begin position="25"/>
        <end position="127"/>
    </location>
</feature>
<keyword evidence="3" id="KW-1185">Reference proteome</keyword>
<dbReference type="CDD" id="cd00104">
    <property type="entry name" value="KAZAL_FS"/>
    <property type="match status" value="1"/>
</dbReference>
<evidence type="ECO:0000256" key="1">
    <source>
        <dbReference type="SAM" id="SignalP"/>
    </source>
</evidence>
<feature type="domain" description="Kazal-like" evidence="2">
    <location>
        <begin position="28"/>
        <end position="80"/>
    </location>
</feature>
<dbReference type="KEGG" id="csol:105365743"/>
<dbReference type="Proteomes" id="UP000695007">
    <property type="component" value="Unplaced"/>
</dbReference>
<dbReference type="Gene3D" id="3.30.60.30">
    <property type="match status" value="1"/>
</dbReference>
<reference evidence="4" key="1">
    <citation type="submission" date="2025-08" db="UniProtKB">
        <authorList>
            <consortium name="RefSeq"/>
        </authorList>
    </citation>
    <scope>IDENTIFICATION</scope>
</reference>
<dbReference type="InterPro" id="IPR036058">
    <property type="entry name" value="Kazal_dom_sf"/>
</dbReference>
<dbReference type="AlphaFoldDB" id="A0AAJ6YQC6"/>
<accession>A0AAJ6YQC6</accession>